<gene>
    <name evidence="2" type="ORF">AB3N04_17540</name>
</gene>
<sequence>MNKPKTDRLLKGVIGTSFALASLTACSTSSTQELVSVPENENVSTATEEPPSPQETGCETWTWDAEAEAYQCVEEGSEHNGHYYAGGSWFPTFAAFMAGRALGGAGTSSGGANQRQDATPNSNQQTNQNQQSTQQNQSNSNSNNQSTNSRSGMGGGGFFGG</sequence>
<name>A0AB39BR81_9BACI</name>
<dbReference type="EMBL" id="CP162551">
    <property type="protein sequence ID" value="XDI36460.1"/>
    <property type="molecule type" value="Genomic_DNA"/>
</dbReference>
<feature type="compositionally biased region" description="Gly residues" evidence="1">
    <location>
        <begin position="152"/>
        <end position="161"/>
    </location>
</feature>
<dbReference type="PROSITE" id="PS51257">
    <property type="entry name" value="PROKAR_LIPOPROTEIN"/>
    <property type="match status" value="1"/>
</dbReference>
<protein>
    <recommendedName>
        <fullName evidence="3">Lipoprotein</fullName>
    </recommendedName>
</protein>
<dbReference type="AlphaFoldDB" id="A0AB39BR81"/>
<feature type="compositionally biased region" description="Low complexity" evidence="1">
    <location>
        <begin position="121"/>
        <end position="149"/>
    </location>
</feature>
<proteinExistence type="predicted"/>
<evidence type="ECO:0000256" key="1">
    <source>
        <dbReference type="SAM" id="MobiDB-lite"/>
    </source>
</evidence>
<feature type="region of interest" description="Disordered" evidence="1">
    <location>
        <begin position="101"/>
        <end position="161"/>
    </location>
</feature>
<feature type="region of interest" description="Disordered" evidence="1">
    <location>
        <begin position="29"/>
        <end position="58"/>
    </location>
</feature>
<organism evidence="2">
    <name type="scientific">Alkalihalophilus sp. As8PL</name>
    <dbReference type="NCBI Taxonomy" id="3237103"/>
    <lineage>
        <taxon>Bacteria</taxon>
        <taxon>Bacillati</taxon>
        <taxon>Bacillota</taxon>
        <taxon>Bacilli</taxon>
        <taxon>Bacillales</taxon>
        <taxon>Bacillaceae</taxon>
        <taxon>Alkalihalophilus</taxon>
    </lineage>
</organism>
<accession>A0AB39BR81</accession>
<evidence type="ECO:0000313" key="2">
    <source>
        <dbReference type="EMBL" id="XDI36460.1"/>
    </source>
</evidence>
<reference evidence="2" key="1">
    <citation type="submission" date="2024-07" db="EMBL/GenBank/DDBJ databases">
        <title>Identification and characteristics of an arsenic-resistant bacterial isolate, which belongs to a novel species.</title>
        <authorList>
            <person name="Juszczyk A."/>
            <person name="Kowalczyk A."/>
            <person name="Was K."/>
            <person name="Kosowicz W."/>
            <person name="Budzyn A."/>
            <person name="Latowski D."/>
        </authorList>
    </citation>
    <scope>NUCLEOTIDE SEQUENCE</scope>
    <source>
        <strain evidence="2">As8PL</strain>
    </source>
</reference>
<evidence type="ECO:0008006" key="3">
    <source>
        <dbReference type="Google" id="ProtNLM"/>
    </source>
</evidence>
<dbReference type="RefSeq" id="WP_368503903.1">
    <property type="nucleotide sequence ID" value="NZ_CP162551.1"/>
</dbReference>